<reference evidence="2 3" key="2">
    <citation type="submission" date="2017-10" db="EMBL/GenBank/DDBJ databases">
        <title>Extensive intraspecific genome diversity in a model arbuscular mycorrhizal fungus.</title>
        <authorList>
            <person name="Chen E.C.H."/>
            <person name="Morin E."/>
            <person name="Baudet D."/>
            <person name="Noel J."/>
            <person name="Ndikumana S."/>
            <person name="Charron P."/>
            <person name="St-Onge C."/>
            <person name="Giorgi J."/>
            <person name="Grigoriev I.V."/>
            <person name="Roux C."/>
            <person name="Martin F.M."/>
            <person name="Corradi N."/>
        </authorList>
    </citation>
    <scope>NUCLEOTIDE SEQUENCE [LARGE SCALE GENOMIC DNA]</scope>
    <source>
        <strain evidence="2 3">C2</strain>
    </source>
</reference>
<dbReference type="EMBL" id="LLXL01000491">
    <property type="protein sequence ID" value="PKK71729.1"/>
    <property type="molecule type" value="Genomic_DNA"/>
</dbReference>
<dbReference type="VEuPathDB" id="FungiDB:RhiirA1_492279"/>
<gene>
    <name evidence="2" type="ORF">RhiirC2_412478</name>
</gene>
<reference evidence="2 3" key="1">
    <citation type="submission" date="2016-04" db="EMBL/GenBank/DDBJ databases">
        <title>Genome analyses suggest a sexual origin of heterokaryosis in a supposedly ancient asexual fungus.</title>
        <authorList>
            <person name="Ropars J."/>
            <person name="Sedzielewska K."/>
            <person name="Noel J."/>
            <person name="Charron P."/>
            <person name="Farinelli L."/>
            <person name="Marton T."/>
            <person name="Kruger M."/>
            <person name="Pelin A."/>
            <person name="Brachmann A."/>
            <person name="Corradi N."/>
        </authorList>
    </citation>
    <scope>NUCLEOTIDE SEQUENCE [LARGE SCALE GENOMIC DNA]</scope>
    <source>
        <strain evidence="2 3">C2</strain>
    </source>
</reference>
<dbReference type="Proteomes" id="UP000233469">
    <property type="component" value="Unassembled WGS sequence"/>
</dbReference>
<evidence type="ECO:0000256" key="1">
    <source>
        <dbReference type="SAM" id="MobiDB-lite"/>
    </source>
</evidence>
<evidence type="ECO:0000313" key="3">
    <source>
        <dbReference type="Proteomes" id="UP000233469"/>
    </source>
</evidence>
<proteinExistence type="predicted"/>
<dbReference type="AlphaFoldDB" id="A0A2N1NCY6"/>
<protein>
    <submittedName>
        <fullName evidence="2">Uncharacterized protein</fullName>
    </submittedName>
</protein>
<sequence>MPDQQTPASRKDSMMMTTKKRQNVPELIRYLVLLLLGYDFNLNTNKSKLINHYLQYNQSEVDNSDSEGNNNFHAENYDHQDLGQTDDELEKSLSVIVIKHREEIKIKVATILIKVSE</sequence>
<feature type="compositionally biased region" description="Polar residues" evidence="1">
    <location>
        <begin position="60"/>
        <end position="73"/>
    </location>
</feature>
<organism evidence="2 3">
    <name type="scientific">Rhizophagus irregularis</name>
    <dbReference type="NCBI Taxonomy" id="588596"/>
    <lineage>
        <taxon>Eukaryota</taxon>
        <taxon>Fungi</taxon>
        <taxon>Fungi incertae sedis</taxon>
        <taxon>Mucoromycota</taxon>
        <taxon>Glomeromycotina</taxon>
        <taxon>Glomeromycetes</taxon>
        <taxon>Glomerales</taxon>
        <taxon>Glomeraceae</taxon>
        <taxon>Rhizophagus</taxon>
    </lineage>
</organism>
<feature type="region of interest" description="Disordered" evidence="1">
    <location>
        <begin position="60"/>
        <end position="84"/>
    </location>
</feature>
<dbReference type="VEuPathDB" id="FungiDB:RhiirFUN_012477"/>
<comment type="caution">
    <text evidence="2">The sequence shown here is derived from an EMBL/GenBank/DDBJ whole genome shotgun (WGS) entry which is preliminary data.</text>
</comment>
<evidence type="ECO:0000313" key="2">
    <source>
        <dbReference type="EMBL" id="PKK71729.1"/>
    </source>
</evidence>
<name>A0A2N1NCY6_9GLOM</name>
<accession>A0A2N1NCY6</accession>
<dbReference type="VEuPathDB" id="FungiDB:FUN_011171"/>